<evidence type="ECO:0000259" key="14">
    <source>
        <dbReference type="Pfam" id="PF01292"/>
    </source>
</evidence>
<evidence type="ECO:0000256" key="9">
    <source>
        <dbReference type="ARBA" id="ARBA00022989"/>
    </source>
</evidence>
<dbReference type="InterPro" id="IPR016174">
    <property type="entry name" value="Di-haem_cyt_TM"/>
</dbReference>
<feature type="transmembrane region" description="Helical" evidence="13">
    <location>
        <begin position="149"/>
        <end position="168"/>
    </location>
</feature>
<keyword evidence="8" id="KW-0249">Electron transport</keyword>
<evidence type="ECO:0000256" key="1">
    <source>
        <dbReference type="ARBA" id="ARBA00001970"/>
    </source>
</evidence>
<dbReference type="InterPro" id="IPR052168">
    <property type="entry name" value="Cytochrome_b561_oxidase"/>
</dbReference>
<dbReference type="Pfam" id="PF01292">
    <property type="entry name" value="Ni_hydr_CYTB"/>
    <property type="match status" value="1"/>
</dbReference>
<keyword evidence="10" id="KW-0408">Iron</keyword>
<evidence type="ECO:0000256" key="5">
    <source>
        <dbReference type="ARBA" id="ARBA00022617"/>
    </source>
</evidence>
<feature type="transmembrane region" description="Helical" evidence="13">
    <location>
        <begin position="12"/>
        <end position="32"/>
    </location>
</feature>
<keyword evidence="5" id="KW-0349">Heme</keyword>
<keyword evidence="16" id="KW-1185">Reference proteome</keyword>
<keyword evidence="11 13" id="KW-0472">Membrane</keyword>
<evidence type="ECO:0000313" key="16">
    <source>
        <dbReference type="Proteomes" id="UP001595456"/>
    </source>
</evidence>
<evidence type="ECO:0000256" key="2">
    <source>
        <dbReference type="ARBA" id="ARBA00004651"/>
    </source>
</evidence>
<evidence type="ECO:0000256" key="4">
    <source>
        <dbReference type="ARBA" id="ARBA00022475"/>
    </source>
</evidence>
<comment type="similarity">
    <text evidence="12">Belongs to the cytochrome b561 family.</text>
</comment>
<feature type="domain" description="Cytochrome b561 bacterial/Ni-hydrogenase" evidence="14">
    <location>
        <begin position="9"/>
        <end position="179"/>
    </location>
</feature>
<dbReference type="SUPFAM" id="SSF81342">
    <property type="entry name" value="Transmembrane di-heme cytochromes"/>
    <property type="match status" value="1"/>
</dbReference>
<keyword evidence="4" id="KW-1003">Cell membrane</keyword>
<keyword evidence="7" id="KW-0479">Metal-binding</keyword>
<proteinExistence type="inferred from homology"/>
<evidence type="ECO:0000256" key="6">
    <source>
        <dbReference type="ARBA" id="ARBA00022692"/>
    </source>
</evidence>
<dbReference type="InterPro" id="IPR011577">
    <property type="entry name" value="Cyt_b561_bac/Ni-Hgenase"/>
</dbReference>
<comment type="caution">
    <text evidence="15">The sequence shown here is derived from an EMBL/GenBank/DDBJ whole genome shotgun (WGS) entry which is preliminary data.</text>
</comment>
<dbReference type="Proteomes" id="UP001595456">
    <property type="component" value="Unassembled WGS sequence"/>
</dbReference>
<protein>
    <submittedName>
        <fullName evidence="15">Cytochrome b</fullName>
    </submittedName>
</protein>
<name>A0ABV7EAU6_9SPHN</name>
<comment type="subcellular location">
    <subcellularLocation>
        <location evidence="2">Cell membrane</location>
        <topology evidence="2">Multi-pass membrane protein</topology>
    </subcellularLocation>
</comment>
<evidence type="ECO:0000256" key="11">
    <source>
        <dbReference type="ARBA" id="ARBA00023136"/>
    </source>
</evidence>
<dbReference type="RefSeq" id="WP_336926434.1">
    <property type="nucleotide sequence ID" value="NZ_JBANRO010000007.1"/>
</dbReference>
<reference evidence="16" key="1">
    <citation type="journal article" date="2019" name="Int. J. Syst. Evol. Microbiol.">
        <title>The Global Catalogue of Microorganisms (GCM) 10K type strain sequencing project: providing services to taxonomists for standard genome sequencing and annotation.</title>
        <authorList>
            <consortium name="The Broad Institute Genomics Platform"/>
            <consortium name="The Broad Institute Genome Sequencing Center for Infectious Disease"/>
            <person name="Wu L."/>
            <person name="Ma J."/>
        </authorList>
    </citation>
    <scope>NUCLEOTIDE SEQUENCE [LARGE SCALE GENOMIC DNA]</scope>
    <source>
        <strain evidence="16">KCTC 52607</strain>
    </source>
</reference>
<evidence type="ECO:0000256" key="3">
    <source>
        <dbReference type="ARBA" id="ARBA00022448"/>
    </source>
</evidence>
<comment type="cofactor">
    <cofactor evidence="1">
        <name>heme b</name>
        <dbReference type="ChEBI" id="CHEBI:60344"/>
    </cofactor>
</comment>
<dbReference type="PANTHER" id="PTHR30529:SF3">
    <property type="entry name" value="CYTOCHROME B561 HOMOLOG 1"/>
    <property type="match status" value="1"/>
</dbReference>
<gene>
    <name evidence="15" type="ORF">ACFODU_12975</name>
</gene>
<keyword evidence="9 13" id="KW-1133">Transmembrane helix</keyword>
<dbReference type="PANTHER" id="PTHR30529">
    <property type="entry name" value="CYTOCHROME B561"/>
    <property type="match status" value="1"/>
</dbReference>
<feature type="transmembrane region" description="Helical" evidence="13">
    <location>
        <begin position="94"/>
        <end position="111"/>
    </location>
</feature>
<evidence type="ECO:0000256" key="7">
    <source>
        <dbReference type="ARBA" id="ARBA00022723"/>
    </source>
</evidence>
<sequence length="181" mass="19965">MTHRAAVSRYSTVSIALHWLMLALFIGVYAAIELREFYPRGSDAGEAMKAWHFTLGLSVFALVWLRIVARLLMPTPAPLNEPAWRSLAAKGVHLALYALMIGMPLAGWVILSAEGNAIPFWGFSLPAIAPVDRNLAHNVEELHELGGTLGYWLIGLHAAASLFHHYVLKDGLMRRMMPGPV</sequence>
<feature type="transmembrane region" description="Helical" evidence="13">
    <location>
        <begin position="52"/>
        <end position="73"/>
    </location>
</feature>
<evidence type="ECO:0000256" key="10">
    <source>
        <dbReference type="ARBA" id="ARBA00023004"/>
    </source>
</evidence>
<organism evidence="15 16">
    <name type="scientific">Alteraurantiacibacter palmitatis</name>
    <dbReference type="NCBI Taxonomy" id="2054628"/>
    <lineage>
        <taxon>Bacteria</taxon>
        <taxon>Pseudomonadati</taxon>
        <taxon>Pseudomonadota</taxon>
        <taxon>Alphaproteobacteria</taxon>
        <taxon>Sphingomonadales</taxon>
        <taxon>Erythrobacteraceae</taxon>
        <taxon>Alteraurantiacibacter</taxon>
    </lineage>
</organism>
<keyword evidence="3" id="KW-0813">Transport</keyword>
<evidence type="ECO:0000256" key="8">
    <source>
        <dbReference type="ARBA" id="ARBA00022982"/>
    </source>
</evidence>
<accession>A0ABV7EAU6</accession>
<evidence type="ECO:0000256" key="12">
    <source>
        <dbReference type="ARBA" id="ARBA00037975"/>
    </source>
</evidence>
<keyword evidence="6 13" id="KW-0812">Transmembrane</keyword>
<dbReference type="EMBL" id="JBHRST010000020">
    <property type="protein sequence ID" value="MFC3098702.1"/>
    <property type="molecule type" value="Genomic_DNA"/>
</dbReference>
<evidence type="ECO:0000313" key="15">
    <source>
        <dbReference type="EMBL" id="MFC3098702.1"/>
    </source>
</evidence>
<evidence type="ECO:0000256" key="13">
    <source>
        <dbReference type="SAM" id="Phobius"/>
    </source>
</evidence>